<protein>
    <submittedName>
        <fullName evidence="1">Uncharacterized protein</fullName>
    </submittedName>
</protein>
<comment type="caution">
    <text evidence="1">The sequence shown here is derived from an EMBL/GenBank/DDBJ whole genome shotgun (WGS) entry which is preliminary data.</text>
</comment>
<organism evidence="1 2">
    <name type="scientific">Dolosigranulum pigrum</name>
    <dbReference type="NCBI Taxonomy" id="29394"/>
    <lineage>
        <taxon>Bacteria</taxon>
        <taxon>Bacillati</taxon>
        <taxon>Bacillota</taxon>
        <taxon>Bacilli</taxon>
        <taxon>Lactobacillales</taxon>
        <taxon>Carnobacteriaceae</taxon>
        <taxon>Dolosigranulum</taxon>
    </lineage>
</organism>
<reference evidence="1 2" key="1">
    <citation type="submission" date="2017-01" db="EMBL/GenBank/DDBJ databases">
        <title>Complete Genome Sequence of Dolosigranulum pigrum isolated from a Patient with interstitial lung disease.</title>
        <authorList>
            <person name="Mukhopadhyay R."/>
            <person name="Joaquin J."/>
            <person name="Hogue R."/>
            <person name="Fitzgerald S."/>
            <person name="Jospin G."/>
            <person name="Eisen J.A."/>
            <person name="Chaturvedi V."/>
        </authorList>
    </citation>
    <scope>NUCLEOTIDE SEQUENCE [LARGE SCALE GENOMIC DNA]</scope>
    <source>
        <strain evidence="1 2">15S00348</strain>
    </source>
</reference>
<gene>
    <name evidence="1" type="ORF">BWX42_03165</name>
</gene>
<dbReference type="EMBL" id="MUYF01000003">
    <property type="protein sequence ID" value="OOL80892.1"/>
    <property type="molecule type" value="Genomic_DNA"/>
</dbReference>
<evidence type="ECO:0000313" key="1">
    <source>
        <dbReference type="EMBL" id="OOL80892.1"/>
    </source>
</evidence>
<dbReference type="AlphaFoldDB" id="A0A1S8KMH6"/>
<evidence type="ECO:0000313" key="2">
    <source>
        <dbReference type="Proteomes" id="UP000190409"/>
    </source>
</evidence>
<proteinExistence type="predicted"/>
<name>A0A1S8KMH6_9LACT</name>
<accession>A0A1S8KMH6</accession>
<sequence length="67" mass="7776">MFLTENKIIILLIISFLIILNAIIIYSVAKNKKEVKIFFIPIIIFHVFTMLGLVYILLFIMFIGVNS</sequence>
<dbReference type="Proteomes" id="UP000190409">
    <property type="component" value="Unassembled WGS sequence"/>
</dbReference>